<dbReference type="GO" id="GO:0003924">
    <property type="term" value="F:GTPase activity"/>
    <property type="evidence" value="ECO:0007669"/>
    <property type="project" value="InterPro"/>
</dbReference>
<feature type="domain" description="Guanylate-binding protein N-terminal" evidence="2">
    <location>
        <begin position="38"/>
        <end position="142"/>
    </location>
</feature>
<comment type="caution">
    <text evidence="4">The sequence shown here is derived from an EMBL/GenBank/DDBJ whole genome shotgun (WGS) entry which is preliminary data.</text>
</comment>
<dbReference type="Proteomes" id="UP000663824">
    <property type="component" value="Unassembled WGS sequence"/>
</dbReference>
<sequence>MTEQAGSEQIIEQRGCVELIRCVPATDEEREKSPYIPKLKINQDALKIISERFESPIYIVAYVGAVGVGKSKLASLTVETLHETPSDPPLRMFRSGAGATGVTHGVWMWDEPLQHSDKNLKGSILVLDCEGMGDLDQDTGANLYLFCMIMSTVFAVVLRPPRVDSSLCGRLYNALCRFKDMRTPYVLPNLCLVALDTSSFIRTDPENGDIQISKDDWIKDIFSYTSATLSPQENSSIQARYDYIRMVLPDIDAVNIDYFPRSLMRNDDKLDIYAELRKDSNNEFYQLLEKAVKKLLSNGGKRLPGCQSSSLYIRPAELAALMNDLIDVLNENKMPNADALINRYLLTRFMDEIVAQRLEDFQEKLLEYANSTLGNTMSKRKTPETSDELRVTNDQLKAEHDRLAIKYVGMIIRLARYQIYGLDKTLSDDYATVDEKEKALSELPRPVQEKITDIKIQMNEYREPELFLAKMRANLVIADLERQQEEQRKLLKEIKKKIENKRDLVHREDRINDSLRVGKAVKIGLAPCTFCKRQGGVIYYTHWKRHCPSGRSGNYYYYHREDERMVCDACRVVAKIGDQNVECSRCSRSRRVTRIYKFNE</sequence>
<proteinExistence type="predicted"/>
<keyword evidence="1" id="KW-0175">Coiled coil</keyword>
<dbReference type="OrthoDB" id="2135133at2759"/>
<dbReference type="Proteomes" id="UP000663855">
    <property type="component" value="Unassembled WGS sequence"/>
</dbReference>
<evidence type="ECO:0000313" key="6">
    <source>
        <dbReference type="EMBL" id="CAF3866969.1"/>
    </source>
</evidence>
<dbReference type="InterPro" id="IPR015894">
    <property type="entry name" value="Guanylate-bd_N"/>
</dbReference>
<dbReference type="PANTHER" id="PTHR10751">
    <property type="entry name" value="GUANYLATE BINDING PROTEIN"/>
    <property type="match status" value="1"/>
</dbReference>
<dbReference type="EMBL" id="CAJNRE010000122">
    <property type="protein sequence ID" value="CAF1920197.1"/>
    <property type="molecule type" value="Genomic_DNA"/>
</dbReference>
<dbReference type="EMBL" id="CAJOBJ010109825">
    <property type="protein sequence ID" value="CAF4626158.1"/>
    <property type="molecule type" value="Genomic_DNA"/>
</dbReference>
<evidence type="ECO:0000256" key="1">
    <source>
        <dbReference type="SAM" id="Coils"/>
    </source>
</evidence>
<evidence type="ECO:0000313" key="7">
    <source>
        <dbReference type="EMBL" id="CAF4626158.1"/>
    </source>
</evidence>
<dbReference type="EMBL" id="CAJOBI010001166">
    <property type="protein sequence ID" value="CAF3866969.1"/>
    <property type="molecule type" value="Genomic_DNA"/>
</dbReference>
<reference evidence="4" key="1">
    <citation type="submission" date="2021-02" db="EMBL/GenBank/DDBJ databases">
        <authorList>
            <person name="Nowell W R."/>
        </authorList>
    </citation>
    <scope>NUCLEOTIDE SEQUENCE</scope>
</reference>
<evidence type="ECO:0000313" key="3">
    <source>
        <dbReference type="EMBL" id="CAF1455289.1"/>
    </source>
</evidence>
<dbReference type="GO" id="GO:0005525">
    <property type="term" value="F:GTP binding"/>
    <property type="evidence" value="ECO:0007669"/>
    <property type="project" value="InterPro"/>
</dbReference>
<name>A0A815W7D7_9BILA</name>
<organism evidence="4 8">
    <name type="scientific">Rotaria magnacalcarata</name>
    <dbReference type="NCBI Taxonomy" id="392030"/>
    <lineage>
        <taxon>Eukaryota</taxon>
        <taxon>Metazoa</taxon>
        <taxon>Spiralia</taxon>
        <taxon>Gnathifera</taxon>
        <taxon>Rotifera</taxon>
        <taxon>Eurotatoria</taxon>
        <taxon>Bdelloidea</taxon>
        <taxon>Philodinida</taxon>
        <taxon>Philodinidae</taxon>
        <taxon>Rotaria</taxon>
    </lineage>
</organism>
<evidence type="ECO:0000259" key="2">
    <source>
        <dbReference type="Pfam" id="PF02263"/>
    </source>
</evidence>
<dbReference type="InterPro" id="IPR027417">
    <property type="entry name" value="P-loop_NTPase"/>
</dbReference>
<dbReference type="Proteomes" id="UP000681720">
    <property type="component" value="Unassembled WGS sequence"/>
</dbReference>
<dbReference type="Proteomes" id="UP000676336">
    <property type="component" value="Unassembled WGS sequence"/>
</dbReference>
<gene>
    <name evidence="4" type="ORF">CJN711_LOCUS29752</name>
    <name evidence="7" type="ORF">GIL414_LOCUS39997</name>
    <name evidence="3" type="ORF">KQP761_LOCUS12210</name>
    <name evidence="5" type="ORF">MBJ925_LOCUS1865</name>
    <name evidence="6" type="ORF">SMN809_LOCUS4865</name>
</gene>
<dbReference type="Gene3D" id="3.40.50.300">
    <property type="entry name" value="P-loop containing nucleotide triphosphate hydrolases"/>
    <property type="match status" value="1"/>
</dbReference>
<dbReference type="EMBL" id="CAJNOW010005632">
    <property type="protein sequence ID" value="CAF1455289.1"/>
    <property type="molecule type" value="Genomic_DNA"/>
</dbReference>
<accession>A0A815W7D7</accession>
<evidence type="ECO:0000313" key="4">
    <source>
        <dbReference type="EMBL" id="CAF1541574.1"/>
    </source>
</evidence>
<protein>
    <recommendedName>
        <fullName evidence="2">Guanylate-binding protein N-terminal domain-containing protein</fullName>
    </recommendedName>
</protein>
<dbReference type="EMBL" id="CAJNOV010014175">
    <property type="protein sequence ID" value="CAF1541574.1"/>
    <property type="molecule type" value="Genomic_DNA"/>
</dbReference>
<feature type="coiled-coil region" evidence="1">
    <location>
        <begin position="468"/>
        <end position="504"/>
    </location>
</feature>
<evidence type="ECO:0000313" key="5">
    <source>
        <dbReference type="EMBL" id="CAF1920197.1"/>
    </source>
</evidence>
<dbReference type="SUPFAM" id="SSF52540">
    <property type="entry name" value="P-loop containing nucleoside triphosphate hydrolases"/>
    <property type="match status" value="1"/>
</dbReference>
<dbReference type="AlphaFoldDB" id="A0A815W7D7"/>
<dbReference type="Proteomes" id="UP000663834">
    <property type="component" value="Unassembled WGS sequence"/>
</dbReference>
<evidence type="ECO:0000313" key="8">
    <source>
        <dbReference type="Proteomes" id="UP000663855"/>
    </source>
</evidence>
<dbReference type="Pfam" id="PF02263">
    <property type="entry name" value="GBP"/>
    <property type="match status" value="1"/>
</dbReference>